<reference evidence="2 3" key="1">
    <citation type="submission" date="2019-05" db="EMBL/GenBank/DDBJ databases">
        <title>Emergence of the Ug99 lineage of the wheat stem rust pathogen through somatic hybridization.</title>
        <authorList>
            <person name="Li F."/>
            <person name="Upadhyaya N.M."/>
            <person name="Sperschneider J."/>
            <person name="Matny O."/>
            <person name="Nguyen-Phuc H."/>
            <person name="Mago R."/>
            <person name="Raley C."/>
            <person name="Miller M.E."/>
            <person name="Silverstein K.A.T."/>
            <person name="Henningsen E."/>
            <person name="Hirsch C.D."/>
            <person name="Visser B."/>
            <person name="Pretorius Z.A."/>
            <person name="Steffenson B.J."/>
            <person name="Schwessinger B."/>
            <person name="Dodds P.N."/>
            <person name="Figueroa M."/>
        </authorList>
    </citation>
    <scope>NUCLEOTIDE SEQUENCE [LARGE SCALE GENOMIC DNA]</scope>
    <source>
        <strain evidence="2">21-0</strain>
    </source>
</reference>
<proteinExistence type="predicted"/>
<keyword evidence="3" id="KW-1185">Reference proteome</keyword>
<sequence length="72" mass="7884">MQDFGRSGRGREAHESDGTKKQQSSQNQRSSYHVLELMSCTSRDAEKLNSGVPTVSSLQGLLPSCRKTASLK</sequence>
<name>A0A5B0MDK6_PUCGR</name>
<comment type="caution">
    <text evidence="2">The sequence shown here is derived from an EMBL/GenBank/DDBJ whole genome shotgun (WGS) entry which is preliminary data.</text>
</comment>
<feature type="region of interest" description="Disordered" evidence="1">
    <location>
        <begin position="1"/>
        <end position="35"/>
    </location>
</feature>
<feature type="compositionally biased region" description="Low complexity" evidence="1">
    <location>
        <begin position="22"/>
        <end position="31"/>
    </location>
</feature>
<dbReference type="AlphaFoldDB" id="A0A5B0MDK6"/>
<dbReference type="Proteomes" id="UP000324748">
    <property type="component" value="Unassembled WGS sequence"/>
</dbReference>
<evidence type="ECO:0000313" key="3">
    <source>
        <dbReference type="Proteomes" id="UP000324748"/>
    </source>
</evidence>
<accession>A0A5B0MDK6</accession>
<evidence type="ECO:0000256" key="1">
    <source>
        <dbReference type="SAM" id="MobiDB-lite"/>
    </source>
</evidence>
<evidence type="ECO:0000313" key="2">
    <source>
        <dbReference type="EMBL" id="KAA1075227.1"/>
    </source>
</evidence>
<dbReference type="EMBL" id="VSWC01000157">
    <property type="protein sequence ID" value="KAA1075227.1"/>
    <property type="molecule type" value="Genomic_DNA"/>
</dbReference>
<feature type="compositionally biased region" description="Basic and acidic residues" evidence="1">
    <location>
        <begin position="9"/>
        <end position="20"/>
    </location>
</feature>
<gene>
    <name evidence="2" type="ORF">PGT21_031591</name>
</gene>
<organism evidence="2 3">
    <name type="scientific">Puccinia graminis f. sp. tritici</name>
    <dbReference type="NCBI Taxonomy" id="56615"/>
    <lineage>
        <taxon>Eukaryota</taxon>
        <taxon>Fungi</taxon>
        <taxon>Dikarya</taxon>
        <taxon>Basidiomycota</taxon>
        <taxon>Pucciniomycotina</taxon>
        <taxon>Pucciniomycetes</taxon>
        <taxon>Pucciniales</taxon>
        <taxon>Pucciniaceae</taxon>
        <taxon>Puccinia</taxon>
    </lineage>
</organism>
<protein>
    <submittedName>
        <fullName evidence="2">Uncharacterized protein</fullName>
    </submittedName>
</protein>